<dbReference type="InterPro" id="IPR050366">
    <property type="entry name" value="BP-dependent_transpt_permease"/>
</dbReference>
<comment type="subcellular location">
    <subcellularLocation>
        <location evidence="1 7">Cell membrane</location>
        <topology evidence="1 7">Multi-pass membrane protein</topology>
    </subcellularLocation>
</comment>
<feature type="transmembrane region" description="Helical" evidence="7">
    <location>
        <begin position="135"/>
        <end position="162"/>
    </location>
</feature>
<dbReference type="InterPro" id="IPR025966">
    <property type="entry name" value="OppC_N"/>
</dbReference>
<dbReference type="Proteomes" id="UP000632195">
    <property type="component" value="Unassembled WGS sequence"/>
</dbReference>
<dbReference type="CDD" id="cd06261">
    <property type="entry name" value="TM_PBP2"/>
    <property type="match status" value="1"/>
</dbReference>
<feature type="domain" description="ABC transmembrane type-1" evidence="8">
    <location>
        <begin position="87"/>
        <end position="276"/>
    </location>
</feature>
<evidence type="ECO:0000313" key="10">
    <source>
        <dbReference type="Proteomes" id="UP000632195"/>
    </source>
</evidence>
<keyword evidence="3" id="KW-1003">Cell membrane</keyword>
<dbReference type="InterPro" id="IPR000515">
    <property type="entry name" value="MetI-like"/>
</dbReference>
<sequence length="315" mass="34134">MKQAGLIGGARKVLGDIYQNRLSMAGLVLSAFFVLLAVLYSILGTRMVPYNPYRLDLSAANLPPSMQHIFGTDALGRDIFSRIIAAMPIDMAMPAGIVLFSLLIGILLGSIAGYFRGAAEEVIMRLTDLFLAFPSIIMALAIAATLGPSIPHAMLSVMIVWWPPYVRLARGSVLEVTAQDFVTASKAMDLSFPYILRHDILPNILPTMIVYATMDFGTALLTISTLGFLGVGIPVGTPELGLMASSLTTTLYTYPWEGLIPAAFIFLIVLGFGLLGEGLRDALDVNLRPHIIRRVPRKADEDRPLVLIKDTGQSN</sequence>
<dbReference type="GO" id="GO:0005886">
    <property type="term" value="C:plasma membrane"/>
    <property type="evidence" value="ECO:0007669"/>
    <property type="project" value="UniProtKB-SubCell"/>
</dbReference>
<dbReference type="EMBL" id="BMNY01000001">
    <property type="protein sequence ID" value="GGM70633.1"/>
    <property type="molecule type" value="Genomic_DNA"/>
</dbReference>
<dbReference type="SUPFAM" id="SSF161098">
    <property type="entry name" value="MetI-like"/>
    <property type="match status" value="1"/>
</dbReference>
<evidence type="ECO:0000313" key="9">
    <source>
        <dbReference type="EMBL" id="GGM70633.1"/>
    </source>
</evidence>
<evidence type="ECO:0000256" key="7">
    <source>
        <dbReference type="RuleBase" id="RU363032"/>
    </source>
</evidence>
<reference evidence="9" key="2">
    <citation type="submission" date="2022-09" db="EMBL/GenBank/DDBJ databases">
        <authorList>
            <person name="Sun Q."/>
            <person name="Ohkuma M."/>
        </authorList>
    </citation>
    <scope>NUCLEOTIDE SEQUENCE</scope>
    <source>
        <strain evidence="9">JCM 13583</strain>
    </source>
</reference>
<comment type="similarity">
    <text evidence="7">Belongs to the binding-protein-dependent transport system permease family.</text>
</comment>
<feature type="transmembrane region" description="Helical" evidence="7">
    <location>
        <begin position="91"/>
        <end position="115"/>
    </location>
</feature>
<keyword evidence="5 7" id="KW-1133">Transmembrane helix</keyword>
<keyword evidence="10" id="KW-1185">Reference proteome</keyword>
<evidence type="ECO:0000256" key="6">
    <source>
        <dbReference type="ARBA" id="ARBA00023136"/>
    </source>
</evidence>
<dbReference type="GO" id="GO:0055085">
    <property type="term" value="P:transmembrane transport"/>
    <property type="evidence" value="ECO:0007669"/>
    <property type="project" value="InterPro"/>
</dbReference>
<comment type="caution">
    <text evidence="9">The sequence shown here is derived from an EMBL/GenBank/DDBJ whole genome shotgun (WGS) entry which is preliminary data.</text>
</comment>
<gene>
    <name evidence="9" type="ORF">GCM10007108_05800</name>
</gene>
<accession>A0AA37BQP7</accession>
<organism evidence="9 10">
    <name type="scientific">Thermogymnomonas acidicola</name>
    <dbReference type="NCBI Taxonomy" id="399579"/>
    <lineage>
        <taxon>Archaea</taxon>
        <taxon>Methanobacteriati</taxon>
        <taxon>Thermoplasmatota</taxon>
        <taxon>Thermoplasmata</taxon>
        <taxon>Thermoplasmatales</taxon>
        <taxon>Thermogymnomonas</taxon>
    </lineage>
</organism>
<name>A0AA37BQP7_9ARCH</name>
<dbReference type="PANTHER" id="PTHR43386">
    <property type="entry name" value="OLIGOPEPTIDE TRANSPORT SYSTEM PERMEASE PROTEIN APPC"/>
    <property type="match status" value="1"/>
</dbReference>
<feature type="transmembrane region" description="Helical" evidence="7">
    <location>
        <begin position="216"/>
        <end position="236"/>
    </location>
</feature>
<dbReference type="PROSITE" id="PS50928">
    <property type="entry name" value="ABC_TM1"/>
    <property type="match status" value="1"/>
</dbReference>
<evidence type="ECO:0000256" key="2">
    <source>
        <dbReference type="ARBA" id="ARBA00022448"/>
    </source>
</evidence>
<keyword evidence="6 7" id="KW-0472">Membrane</keyword>
<evidence type="ECO:0000256" key="4">
    <source>
        <dbReference type="ARBA" id="ARBA00022692"/>
    </source>
</evidence>
<reference evidence="9" key="1">
    <citation type="journal article" date="2014" name="Int. J. Syst. Evol. Microbiol.">
        <title>Complete genome sequence of Corynebacterium casei LMG S-19264T (=DSM 44701T), isolated from a smear-ripened cheese.</title>
        <authorList>
            <consortium name="US DOE Joint Genome Institute (JGI-PGF)"/>
            <person name="Walter F."/>
            <person name="Albersmeier A."/>
            <person name="Kalinowski J."/>
            <person name="Ruckert C."/>
        </authorList>
    </citation>
    <scope>NUCLEOTIDE SEQUENCE</scope>
    <source>
        <strain evidence="9">JCM 13583</strain>
    </source>
</reference>
<dbReference type="Pfam" id="PF12911">
    <property type="entry name" value="OppC_N"/>
    <property type="match status" value="1"/>
</dbReference>
<protein>
    <submittedName>
        <fullName evidence="9">Cytochrome c550</fullName>
    </submittedName>
</protein>
<dbReference type="Gene3D" id="1.10.3720.10">
    <property type="entry name" value="MetI-like"/>
    <property type="match status" value="1"/>
</dbReference>
<evidence type="ECO:0000256" key="1">
    <source>
        <dbReference type="ARBA" id="ARBA00004651"/>
    </source>
</evidence>
<keyword evidence="4 7" id="KW-0812">Transmembrane</keyword>
<evidence type="ECO:0000259" key="8">
    <source>
        <dbReference type="PROSITE" id="PS50928"/>
    </source>
</evidence>
<evidence type="ECO:0000256" key="5">
    <source>
        <dbReference type="ARBA" id="ARBA00022989"/>
    </source>
</evidence>
<dbReference type="PANTHER" id="PTHR43386:SF1">
    <property type="entry name" value="D,D-DIPEPTIDE TRANSPORT SYSTEM PERMEASE PROTEIN DDPC-RELATED"/>
    <property type="match status" value="1"/>
</dbReference>
<dbReference type="InterPro" id="IPR035906">
    <property type="entry name" value="MetI-like_sf"/>
</dbReference>
<evidence type="ECO:0000256" key="3">
    <source>
        <dbReference type="ARBA" id="ARBA00022475"/>
    </source>
</evidence>
<dbReference type="AlphaFoldDB" id="A0AA37BQP7"/>
<dbReference type="RefSeq" id="WP_229657462.1">
    <property type="nucleotide sequence ID" value="NZ_BMNY01000001.1"/>
</dbReference>
<proteinExistence type="inferred from homology"/>
<dbReference type="Pfam" id="PF00528">
    <property type="entry name" value="BPD_transp_1"/>
    <property type="match status" value="1"/>
</dbReference>
<feature type="transmembrane region" description="Helical" evidence="7">
    <location>
        <begin position="256"/>
        <end position="275"/>
    </location>
</feature>
<feature type="transmembrane region" description="Helical" evidence="7">
    <location>
        <begin position="22"/>
        <end position="43"/>
    </location>
</feature>
<keyword evidence="2 7" id="KW-0813">Transport</keyword>